<keyword evidence="7 11" id="KW-0675">Receptor</keyword>
<evidence type="ECO:0000256" key="8">
    <source>
        <dbReference type="ARBA" id="ARBA00023224"/>
    </source>
</evidence>
<keyword evidence="5" id="KW-0297">G-protein coupled receptor</keyword>
<name>A0A0P7UB28_SCLFO</name>
<evidence type="ECO:0000256" key="9">
    <source>
        <dbReference type="SAM" id="Phobius"/>
    </source>
</evidence>
<comment type="caution">
    <text evidence="11">The sequence shown here is derived from an EMBL/GenBank/DDBJ whole genome shotgun (WGS) entry which is preliminary data.</text>
</comment>
<dbReference type="Gene3D" id="1.20.1070.10">
    <property type="entry name" value="Rhodopsin 7-helix transmembrane proteins"/>
    <property type="match status" value="1"/>
</dbReference>
<sequence length="326" mass="36393">MEPPALREGNGSSALSARLEQYRDKLLVLQLLISFVGVVGNIILVISIFSANRLKTFEIFLLGLATSNLVEILVVDVYDIIIVHSGSSALVLHFCSTLRFLKLSGETATMQFTVLICVFRYQKLQDARTRVKLPVALDSIVVARTLSGASVLLALILGIPTYFMNLDQNVENTTRNENCALDIFQCPKRSCPTLHVIYKSIFLVLLTLLPFLIVTVTSGLIIRILLVQQRTSAVQPARLPPQQQQIQSPSLFRTFHRSTIAVLAAMALCQVAWALYLMLHLVLDPYTFQFWPEAEFYITTTYATVSPYVYGIGNNLFSLKCCVKVN</sequence>
<dbReference type="InterPro" id="IPR017452">
    <property type="entry name" value="GPCR_Rhodpsn_7TM"/>
</dbReference>
<evidence type="ECO:0000256" key="1">
    <source>
        <dbReference type="ARBA" id="ARBA00004651"/>
    </source>
</evidence>
<evidence type="ECO:0000256" key="7">
    <source>
        <dbReference type="ARBA" id="ARBA00023170"/>
    </source>
</evidence>
<proteinExistence type="predicted"/>
<keyword evidence="3 9" id="KW-0812">Transmembrane</keyword>
<accession>A0A0P7UB28</accession>
<dbReference type="SUPFAM" id="SSF81321">
    <property type="entry name" value="Family A G protein-coupled receptor-like"/>
    <property type="match status" value="1"/>
</dbReference>
<comment type="subcellular location">
    <subcellularLocation>
        <location evidence="1">Cell membrane</location>
        <topology evidence="1">Multi-pass membrane protein</topology>
    </subcellularLocation>
</comment>
<dbReference type="GO" id="GO:0071392">
    <property type="term" value="P:cellular response to estradiol stimulus"/>
    <property type="evidence" value="ECO:0007669"/>
    <property type="project" value="TreeGrafter"/>
</dbReference>
<keyword evidence="2" id="KW-1003">Cell membrane</keyword>
<feature type="transmembrane region" description="Helical" evidence="9">
    <location>
        <begin position="141"/>
        <end position="163"/>
    </location>
</feature>
<dbReference type="PANTHER" id="PTHR24229">
    <property type="entry name" value="NEUROPEPTIDES RECEPTOR"/>
    <property type="match status" value="1"/>
</dbReference>
<dbReference type="Proteomes" id="UP000034805">
    <property type="component" value="Unassembled WGS sequence"/>
</dbReference>
<dbReference type="AlphaFoldDB" id="A0A0P7UB28"/>
<dbReference type="Pfam" id="PF00001">
    <property type="entry name" value="7tm_1"/>
    <property type="match status" value="1"/>
</dbReference>
<evidence type="ECO:0000256" key="3">
    <source>
        <dbReference type="ARBA" id="ARBA00022692"/>
    </source>
</evidence>
<dbReference type="GO" id="GO:0004994">
    <property type="term" value="F:somatostatin receptor activity"/>
    <property type="evidence" value="ECO:0007669"/>
    <property type="project" value="TreeGrafter"/>
</dbReference>
<protein>
    <submittedName>
        <fullName evidence="11">Vomeronasal type 1 receptor 6-like</fullName>
    </submittedName>
</protein>
<dbReference type="PANTHER" id="PTHR24229:SF6">
    <property type="entry name" value="SOMATOSTATIN RECEPTOR TYPE 2"/>
    <property type="match status" value="1"/>
</dbReference>
<dbReference type="KEGG" id="sfm:108920831"/>
<dbReference type="OrthoDB" id="8930837at2759"/>
<feature type="transmembrane region" description="Helical" evidence="9">
    <location>
        <begin position="27"/>
        <end position="49"/>
    </location>
</feature>
<keyword evidence="6 9" id="KW-0472">Membrane</keyword>
<gene>
    <name evidence="11" type="ORF">Z043_125425</name>
</gene>
<dbReference type="CDD" id="cd00637">
    <property type="entry name" value="7tm_classA_rhodopsin-like"/>
    <property type="match status" value="1"/>
</dbReference>
<evidence type="ECO:0000256" key="5">
    <source>
        <dbReference type="ARBA" id="ARBA00023040"/>
    </source>
</evidence>
<dbReference type="GO" id="GO:0042923">
    <property type="term" value="F:neuropeptide binding"/>
    <property type="evidence" value="ECO:0007669"/>
    <property type="project" value="TreeGrafter"/>
</dbReference>
<evidence type="ECO:0000313" key="12">
    <source>
        <dbReference type="Proteomes" id="UP000034805"/>
    </source>
</evidence>
<evidence type="ECO:0000256" key="4">
    <source>
        <dbReference type="ARBA" id="ARBA00022989"/>
    </source>
</evidence>
<feature type="transmembrane region" description="Helical" evidence="9">
    <location>
        <begin position="61"/>
        <end position="83"/>
    </location>
</feature>
<organism evidence="11 12">
    <name type="scientific">Scleropages formosus</name>
    <name type="common">Asian bonytongue</name>
    <name type="synonym">Osteoglossum formosum</name>
    <dbReference type="NCBI Taxonomy" id="113540"/>
    <lineage>
        <taxon>Eukaryota</taxon>
        <taxon>Metazoa</taxon>
        <taxon>Chordata</taxon>
        <taxon>Craniata</taxon>
        <taxon>Vertebrata</taxon>
        <taxon>Euteleostomi</taxon>
        <taxon>Actinopterygii</taxon>
        <taxon>Neopterygii</taxon>
        <taxon>Teleostei</taxon>
        <taxon>Osteoglossocephala</taxon>
        <taxon>Osteoglossomorpha</taxon>
        <taxon>Osteoglossiformes</taxon>
        <taxon>Osteoglossidae</taxon>
        <taxon>Scleropages</taxon>
    </lineage>
</organism>
<evidence type="ECO:0000313" key="11">
    <source>
        <dbReference type="EMBL" id="KPP56910.1"/>
    </source>
</evidence>
<feature type="transmembrane region" description="Helical" evidence="9">
    <location>
        <begin position="260"/>
        <end position="283"/>
    </location>
</feature>
<keyword evidence="8" id="KW-0807">Transducer</keyword>
<dbReference type="PRINTS" id="PR00237">
    <property type="entry name" value="GPCRRHODOPSN"/>
</dbReference>
<evidence type="ECO:0000259" key="10">
    <source>
        <dbReference type="PROSITE" id="PS50262"/>
    </source>
</evidence>
<reference evidence="11 12" key="1">
    <citation type="submission" date="2015-08" db="EMBL/GenBank/DDBJ databases">
        <title>The genome of the Asian arowana (Scleropages formosus).</title>
        <authorList>
            <person name="Tan M.H."/>
            <person name="Gan H.M."/>
            <person name="Croft L.J."/>
            <person name="Austin C.M."/>
        </authorList>
    </citation>
    <scope>NUCLEOTIDE SEQUENCE [LARGE SCALE GENOMIC DNA]</scope>
    <source>
        <strain evidence="11">Aro1</strain>
    </source>
</reference>
<dbReference type="GO" id="GO:0005886">
    <property type="term" value="C:plasma membrane"/>
    <property type="evidence" value="ECO:0007669"/>
    <property type="project" value="UniProtKB-SubCell"/>
</dbReference>
<keyword evidence="4 9" id="KW-1133">Transmembrane helix</keyword>
<evidence type="ECO:0000256" key="2">
    <source>
        <dbReference type="ARBA" id="ARBA00022475"/>
    </source>
</evidence>
<feature type="transmembrane region" description="Helical" evidence="9">
    <location>
        <begin position="201"/>
        <end position="226"/>
    </location>
</feature>
<dbReference type="GO" id="GO:0043005">
    <property type="term" value="C:neuron projection"/>
    <property type="evidence" value="ECO:0007669"/>
    <property type="project" value="TreeGrafter"/>
</dbReference>
<dbReference type="PROSITE" id="PS50262">
    <property type="entry name" value="G_PROTEIN_RECEP_F1_2"/>
    <property type="match status" value="1"/>
</dbReference>
<evidence type="ECO:0000256" key="6">
    <source>
        <dbReference type="ARBA" id="ARBA00023136"/>
    </source>
</evidence>
<feature type="domain" description="G-protein coupled receptors family 1 profile" evidence="10">
    <location>
        <begin position="40"/>
        <end position="310"/>
    </location>
</feature>
<dbReference type="InterPro" id="IPR000276">
    <property type="entry name" value="GPCR_Rhodpsn"/>
</dbReference>
<dbReference type="EMBL" id="JARO02018435">
    <property type="protein sequence ID" value="KPP56910.1"/>
    <property type="molecule type" value="Genomic_DNA"/>
</dbReference>
<dbReference type="GO" id="GO:0071385">
    <property type="term" value="P:cellular response to glucocorticoid stimulus"/>
    <property type="evidence" value="ECO:0007669"/>
    <property type="project" value="TreeGrafter"/>
</dbReference>
<feature type="transmembrane region" description="Helical" evidence="9">
    <location>
        <begin position="103"/>
        <end position="121"/>
    </location>
</feature>